<dbReference type="Proteomes" id="UP000789831">
    <property type="component" value="Unassembled WGS sequence"/>
</dbReference>
<evidence type="ECO:0000259" key="1">
    <source>
        <dbReference type="Pfam" id="PF01656"/>
    </source>
</evidence>
<dbReference type="CDD" id="cd02042">
    <property type="entry name" value="ParAB_family"/>
    <property type="match status" value="1"/>
</dbReference>
<comment type="caution">
    <text evidence="2">The sequence shown here is derived from an EMBL/GenBank/DDBJ whole genome shotgun (WGS) entry which is preliminary data.</text>
</comment>
<sequence length="81" mass="8760">QKGGVGKSTLSRALATEASKEKMKVLLADCDPQQATSYNWNKLRGDKKIVTRTSKSTLEIARQADLIIQPTGPSVDDCEPA</sequence>
<feature type="non-terminal residue" evidence="2">
    <location>
        <position position="81"/>
    </location>
</feature>
<evidence type="ECO:0000313" key="3">
    <source>
        <dbReference type="Proteomes" id="UP000789831"/>
    </source>
</evidence>
<keyword evidence="3" id="KW-1185">Reference proteome</keyword>
<feature type="domain" description="CobQ/CobB/MinD/ParA nucleotide binding" evidence="1">
    <location>
        <begin position="1"/>
        <end position="46"/>
    </location>
</feature>
<feature type="non-terminal residue" evidence="2">
    <location>
        <position position="1"/>
    </location>
</feature>
<dbReference type="Gene3D" id="3.40.50.300">
    <property type="entry name" value="P-loop containing nucleotide triphosphate hydrolases"/>
    <property type="match status" value="1"/>
</dbReference>
<organism evidence="2 3">
    <name type="scientific">Ambispora gerdemannii</name>
    <dbReference type="NCBI Taxonomy" id="144530"/>
    <lineage>
        <taxon>Eukaryota</taxon>
        <taxon>Fungi</taxon>
        <taxon>Fungi incertae sedis</taxon>
        <taxon>Mucoromycota</taxon>
        <taxon>Glomeromycotina</taxon>
        <taxon>Glomeromycetes</taxon>
        <taxon>Archaeosporales</taxon>
        <taxon>Ambisporaceae</taxon>
        <taxon>Ambispora</taxon>
    </lineage>
</organism>
<proteinExistence type="predicted"/>
<gene>
    <name evidence="2" type="ORF">AGERDE_LOCUS13561</name>
</gene>
<name>A0A9N9HRH5_9GLOM</name>
<evidence type="ECO:0000313" key="2">
    <source>
        <dbReference type="EMBL" id="CAG8702085.1"/>
    </source>
</evidence>
<dbReference type="SUPFAM" id="SSF52540">
    <property type="entry name" value="P-loop containing nucleoside triphosphate hydrolases"/>
    <property type="match status" value="1"/>
</dbReference>
<dbReference type="InterPro" id="IPR002586">
    <property type="entry name" value="CobQ/CobB/MinD/ParA_Nub-bd_dom"/>
</dbReference>
<dbReference type="OrthoDB" id="2418308at2759"/>
<dbReference type="AlphaFoldDB" id="A0A9N9HRH5"/>
<dbReference type="EMBL" id="CAJVPL010018474">
    <property type="protein sequence ID" value="CAG8702085.1"/>
    <property type="molecule type" value="Genomic_DNA"/>
</dbReference>
<dbReference type="Pfam" id="PF01656">
    <property type="entry name" value="CbiA"/>
    <property type="match status" value="1"/>
</dbReference>
<reference evidence="2" key="1">
    <citation type="submission" date="2021-06" db="EMBL/GenBank/DDBJ databases">
        <authorList>
            <person name="Kallberg Y."/>
            <person name="Tangrot J."/>
            <person name="Rosling A."/>
        </authorList>
    </citation>
    <scope>NUCLEOTIDE SEQUENCE</scope>
    <source>
        <strain evidence="2">MT106</strain>
    </source>
</reference>
<accession>A0A9N9HRH5</accession>
<dbReference type="InterPro" id="IPR027417">
    <property type="entry name" value="P-loop_NTPase"/>
</dbReference>
<protein>
    <submittedName>
        <fullName evidence="2">3051_t:CDS:1</fullName>
    </submittedName>
</protein>